<dbReference type="SUPFAM" id="SSF52743">
    <property type="entry name" value="Subtilisin-like"/>
    <property type="match status" value="1"/>
</dbReference>
<feature type="active site" description="Charge relay system" evidence="5 6">
    <location>
        <position position="285"/>
    </location>
</feature>
<sequence>MSTIRPAAAITAGLMLVAVAVPAAFAAQPDRTEPATPPAAARPAHSATVRLVTGDQVTVTTLPGGRHTASVQPAPGREHIPFRTLEGDDKALTVMPFDAQGLVSAGTLDRRLFDVTALIADGYDEAHTSALPLIISSQPEPSRAGARVTAQASKAAAATADRLVALKAAGTSSRELKSVHARSMRVADHDLGKFWKTLTPGASSDAARAAVTPRISLDGKVKALLDRSTAQINAPTAWKAGYEGQGVKVAVLDTGVDASHPDLAGRIAEAKDFSGSGNTGDHFGHGTHVASIVGGSGAASGGTRRGVAPKADLLIGKVLDDSGYGDESGIIAGMEWATGEHAKVVNMSLGASIETDGTDPLSEAVNTLTATTGTLFVVAAGNDGPGTSTVGTPGAADAALTVGAVDRDDSLAPFSSRGPRFGDGAVKPDVTAPGVGIVAARAAGTSLGDPVDANYISLSGTSMATPHVAGAAALLAQQHPDWQAQQLKDALTSTAHTVPGTRVTEQGGGRIDLATATGPVTATGSVTLAPLQIGGAAGQRQTATVHYTNTGDRPITLSLTAGLATDTGKALPAGVVSLASDTVQLAAGATADVPLRTDAAKAFRGNFYGYVTAKSSAGTVVAHTTVSLVVHAPQHRLTVVYRDRNGQVVPGALPNIWGADGWVQYTDRDAAVAVVEEGTYYLNSGFYATTSDGDQVGDIVVPEVKVTKDTTVTLNAAHVTEVKVHTPRPAEQHGVISTMLHRQIDGHGLLQGALYFDTVNHLYISPTAPVTDGSFEYHSRWQMVAPQLRAKVSGTSQAFTPYYEPLSPVFGDQGARLTAVDAGSVTEPKLGKVRGKLAVARYAWPTGDYAGFSRLAAAAGAKAVLFAWEPAGGAAWTRWQPDGARLALPSMRTNWKNGGALLDRIEKGTTSLEFSGTINSPYLYDVMPVSKGSIPQQMVYTVSDRNTARVDATYTRTGASTWASEQRFAWRPYEDTAWNQYSRYVPVGRERVEYVSSAEDTLWNHVVHHNVVWIPDFALQAGSQDAPHTYRPGQHATEQWFKAVVRPSIPRGFAKKSVRNGDTLSVYVPEFNDSGTGHWSFSELPAFGGGVGGASAKDSGPFPVPDTATAVLYRNGKQIAASDNGAWGNLEVPPGKATYALDLTTARDSDDWRFGTDTHTSWTFHSDTTTGSTMLPLLQVDYNVPVDAQNQMGRERVHTVGLNVRMQDGMPAPRGVKLKVEASYEDGKNWMTVHSARYRNDGQFIASLARPSYIHGDAYVTLRVTATDAAGDSVQQTVVRAFLQRGPK</sequence>
<gene>
    <name evidence="10" type="ORF">GFH48_01225</name>
</gene>
<dbReference type="PANTHER" id="PTHR43806">
    <property type="entry name" value="PEPTIDASE S8"/>
    <property type="match status" value="1"/>
</dbReference>
<evidence type="ECO:0000259" key="9">
    <source>
        <dbReference type="Pfam" id="PF00082"/>
    </source>
</evidence>
<dbReference type="RefSeq" id="WP_153286437.1">
    <property type="nucleotide sequence ID" value="NZ_CP045643.1"/>
</dbReference>
<dbReference type="InterPro" id="IPR015500">
    <property type="entry name" value="Peptidase_S8_subtilisin-rel"/>
</dbReference>
<evidence type="ECO:0000256" key="2">
    <source>
        <dbReference type="ARBA" id="ARBA00022670"/>
    </source>
</evidence>
<evidence type="ECO:0000256" key="8">
    <source>
        <dbReference type="SAM" id="SignalP"/>
    </source>
</evidence>
<reference evidence="10 11" key="1">
    <citation type="submission" date="2019-10" db="EMBL/GenBank/DDBJ databases">
        <title>A novel species.</title>
        <authorList>
            <person name="Gao J."/>
        </authorList>
    </citation>
    <scope>NUCLEOTIDE SEQUENCE [LARGE SCALE GENOMIC DNA]</scope>
    <source>
        <strain evidence="10 11">QMT-28</strain>
    </source>
</reference>
<evidence type="ECO:0000256" key="1">
    <source>
        <dbReference type="ARBA" id="ARBA00011073"/>
    </source>
</evidence>
<dbReference type="KEGG" id="sfy:GFH48_01225"/>
<dbReference type="GO" id="GO:0006508">
    <property type="term" value="P:proteolysis"/>
    <property type="evidence" value="ECO:0007669"/>
    <property type="project" value="UniProtKB-KW"/>
</dbReference>
<dbReference type="PROSITE" id="PS00138">
    <property type="entry name" value="SUBTILASE_SER"/>
    <property type="match status" value="1"/>
</dbReference>
<dbReference type="InterPro" id="IPR050131">
    <property type="entry name" value="Peptidase_S8_subtilisin-like"/>
</dbReference>
<feature type="active site" description="Charge relay system" evidence="5 6">
    <location>
        <position position="253"/>
    </location>
</feature>
<evidence type="ECO:0000256" key="7">
    <source>
        <dbReference type="RuleBase" id="RU003355"/>
    </source>
</evidence>
<keyword evidence="11" id="KW-1185">Reference proteome</keyword>
<dbReference type="PROSITE" id="PS51892">
    <property type="entry name" value="SUBTILASE"/>
    <property type="match status" value="1"/>
</dbReference>
<keyword evidence="3 6" id="KW-0378">Hydrolase</keyword>
<proteinExistence type="inferred from homology"/>
<dbReference type="InterPro" id="IPR022398">
    <property type="entry name" value="Peptidase_S8_His-AS"/>
</dbReference>
<keyword evidence="8" id="KW-0732">Signal</keyword>
<feature type="domain" description="Peptidase S8/S53" evidence="9">
    <location>
        <begin position="244"/>
        <end position="500"/>
    </location>
</feature>
<protein>
    <submittedName>
        <fullName evidence="10">S8 family serine peptidase</fullName>
    </submittedName>
</protein>
<dbReference type="PRINTS" id="PR00723">
    <property type="entry name" value="SUBTILISIN"/>
</dbReference>
<evidence type="ECO:0000313" key="10">
    <source>
        <dbReference type="EMBL" id="QFZ72068.1"/>
    </source>
</evidence>
<evidence type="ECO:0000256" key="6">
    <source>
        <dbReference type="PROSITE-ProRule" id="PRU01240"/>
    </source>
</evidence>
<dbReference type="InterPro" id="IPR000209">
    <property type="entry name" value="Peptidase_S8/S53_dom"/>
</dbReference>
<feature type="active site" description="Charge relay system" evidence="5 6">
    <location>
        <position position="462"/>
    </location>
</feature>
<dbReference type="PIRSF" id="PIRSF037852">
    <property type="entry name" value="Subtilisin_rel_SAV5721"/>
    <property type="match status" value="1"/>
</dbReference>
<evidence type="ECO:0000256" key="4">
    <source>
        <dbReference type="ARBA" id="ARBA00022825"/>
    </source>
</evidence>
<dbReference type="Proteomes" id="UP000326179">
    <property type="component" value="Chromosome"/>
</dbReference>
<feature type="chain" id="PRO_5024929135" evidence="8">
    <location>
        <begin position="27"/>
        <end position="1288"/>
    </location>
</feature>
<feature type="signal peptide" evidence="8">
    <location>
        <begin position="1"/>
        <end position="26"/>
    </location>
</feature>
<dbReference type="InterPro" id="IPR036852">
    <property type="entry name" value="Peptidase_S8/S53_dom_sf"/>
</dbReference>
<evidence type="ECO:0000256" key="3">
    <source>
        <dbReference type="ARBA" id="ARBA00022801"/>
    </source>
</evidence>
<dbReference type="PROSITE" id="PS00137">
    <property type="entry name" value="SUBTILASE_HIS"/>
    <property type="match status" value="1"/>
</dbReference>
<dbReference type="GO" id="GO:0004252">
    <property type="term" value="F:serine-type endopeptidase activity"/>
    <property type="evidence" value="ECO:0007669"/>
    <property type="project" value="UniProtKB-UniRule"/>
</dbReference>
<keyword evidence="4 6" id="KW-0720">Serine protease</keyword>
<dbReference type="PROSITE" id="PS00136">
    <property type="entry name" value="SUBTILASE_ASP"/>
    <property type="match status" value="1"/>
</dbReference>
<keyword evidence="2 6" id="KW-0645">Protease</keyword>
<dbReference type="InterPro" id="IPR023827">
    <property type="entry name" value="Peptidase_S8_Asp-AS"/>
</dbReference>
<dbReference type="EMBL" id="CP045643">
    <property type="protein sequence ID" value="QFZ72068.1"/>
    <property type="molecule type" value="Genomic_DNA"/>
</dbReference>
<dbReference type="InterPro" id="IPR023828">
    <property type="entry name" value="Peptidase_S8_Ser-AS"/>
</dbReference>
<dbReference type="InterPro" id="IPR017296">
    <property type="entry name" value="Peptidase_S8A_SAM-P45"/>
</dbReference>
<accession>A0A5Q0L5A8</accession>
<comment type="similarity">
    <text evidence="1 6 7">Belongs to the peptidase S8 family.</text>
</comment>
<name>A0A5Q0L5A8_9ACTN</name>
<dbReference type="Gene3D" id="3.40.50.200">
    <property type="entry name" value="Peptidase S8/S53 domain"/>
    <property type="match status" value="1"/>
</dbReference>
<dbReference type="Pfam" id="PF00082">
    <property type="entry name" value="Peptidase_S8"/>
    <property type="match status" value="1"/>
</dbReference>
<dbReference type="PANTHER" id="PTHR43806:SF65">
    <property type="entry name" value="SERINE PROTEASE APRX"/>
    <property type="match status" value="1"/>
</dbReference>
<organism evidence="10 11">
    <name type="scientific">Streptomyces fagopyri</name>
    <dbReference type="NCBI Taxonomy" id="2662397"/>
    <lineage>
        <taxon>Bacteria</taxon>
        <taxon>Bacillati</taxon>
        <taxon>Actinomycetota</taxon>
        <taxon>Actinomycetes</taxon>
        <taxon>Kitasatosporales</taxon>
        <taxon>Streptomycetaceae</taxon>
        <taxon>Streptomyces</taxon>
    </lineage>
</organism>
<evidence type="ECO:0000256" key="5">
    <source>
        <dbReference type="PIRSR" id="PIRSR615500-1"/>
    </source>
</evidence>
<evidence type="ECO:0000313" key="11">
    <source>
        <dbReference type="Proteomes" id="UP000326179"/>
    </source>
</evidence>